<evidence type="ECO:0000313" key="2">
    <source>
        <dbReference type="EMBL" id="MFN2102842.1"/>
    </source>
</evidence>
<accession>A0ABW9KDT3</accession>
<sequence length="258" mass="29395">MVITIGNNKGGVGKTTLSTVFTYILSDLRKEKVLVIDTDQQSNLSKLLEITYEKKFDENKNIYQALFSAESIKNYIQPVTSTLDILVGSWDMANFENNVGKIYKEQSIPFILRTKLEEVRNDYDYIIIDTSPTTGLSTQNAIIASDYVIIATQTVPLAFDSTDRYFMFLTQISNQVFDGFELLGIVPYLVGDSSTDRTYIQRYNSEFNVDCFSNMIKASDRVKSWSNNGITSHLPYDKRTLKMYEDVLDEALTRTVSM</sequence>
<reference evidence="2 3" key="1">
    <citation type="journal article" date="2024" name="Anaerobe">
        <title>The identification of Finegoldia dalianensis sp. nov., isolated from the pus of a patient with skin abscess and genomic analysis of the strains belonging to Finegoldia genus.</title>
        <authorList>
            <person name="Li Y."/>
            <person name="Wang Y."/>
            <person name="Xiao D."/>
            <person name="Wang J."/>
            <person name="Jin D."/>
        </authorList>
    </citation>
    <scope>NUCLEOTIDE SEQUENCE [LARGE SCALE GENOMIC DNA]</scope>
    <source>
        <strain evidence="2 3">LY240594</strain>
    </source>
</reference>
<dbReference type="CDD" id="cd02042">
    <property type="entry name" value="ParAB_family"/>
    <property type="match status" value="1"/>
</dbReference>
<dbReference type="Proteomes" id="UP001634413">
    <property type="component" value="Unassembled WGS sequence"/>
</dbReference>
<dbReference type="PANTHER" id="PTHR13696:SF99">
    <property type="entry name" value="COBYRINIC ACID AC-DIAMIDE SYNTHASE"/>
    <property type="match status" value="1"/>
</dbReference>
<dbReference type="SUPFAM" id="SSF52540">
    <property type="entry name" value="P-loop containing nucleoside triphosphate hydrolases"/>
    <property type="match status" value="1"/>
</dbReference>
<dbReference type="Pfam" id="PF13614">
    <property type="entry name" value="AAA_31"/>
    <property type="match status" value="1"/>
</dbReference>
<dbReference type="Gene3D" id="3.40.50.300">
    <property type="entry name" value="P-loop containing nucleotide triphosphate hydrolases"/>
    <property type="match status" value="1"/>
</dbReference>
<organism evidence="2 3">
    <name type="scientific">Finegoldia dalianensis</name>
    <dbReference type="NCBI Taxonomy" id="3145239"/>
    <lineage>
        <taxon>Bacteria</taxon>
        <taxon>Bacillati</taxon>
        <taxon>Bacillota</taxon>
        <taxon>Tissierellia</taxon>
        <taxon>Tissierellales</taxon>
        <taxon>Peptoniphilaceae</taxon>
        <taxon>Finegoldia</taxon>
    </lineage>
</organism>
<comment type="caution">
    <text evidence="2">The sequence shown here is derived from an EMBL/GenBank/DDBJ whole genome shotgun (WGS) entry which is preliminary data.</text>
</comment>
<gene>
    <name evidence="2" type="ORF">ABDJ34_08005</name>
</gene>
<dbReference type="PANTHER" id="PTHR13696">
    <property type="entry name" value="P-LOOP CONTAINING NUCLEOSIDE TRIPHOSPHATE HYDROLASE"/>
    <property type="match status" value="1"/>
</dbReference>
<dbReference type="InterPro" id="IPR050678">
    <property type="entry name" value="DNA_Partitioning_ATPase"/>
</dbReference>
<dbReference type="InterPro" id="IPR027417">
    <property type="entry name" value="P-loop_NTPase"/>
</dbReference>
<name>A0ABW9KDT3_9FIRM</name>
<dbReference type="RefSeq" id="WP_412701987.1">
    <property type="nucleotide sequence ID" value="NZ_JBDLBQ010000007.1"/>
</dbReference>
<dbReference type="EMBL" id="JBDLBQ010000007">
    <property type="protein sequence ID" value="MFN2102842.1"/>
    <property type="molecule type" value="Genomic_DNA"/>
</dbReference>
<protein>
    <submittedName>
        <fullName evidence="2">AAA family ATPase</fullName>
    </submittedName>
</protein>
<evidence type="ECO:0000313" key="3">
    <source>
        <dbReference type="Proteomes" id="UP001634413"/>
    </source>
</evidence>
<feature type="domain" description="AAA" evidence="1">
    <location>
        <begin position="2"/>
        <end position="174"/>
    </location>
</feature>
<dbReference type="InterPro" id="IPR025669">
    <property type="entry name" value="AAA_dom"/>
</dbReference>
<keyword evidence="3" id="KW-1185">Reference proteome</keyword>
<evidence type="ECO:0000259" key="1">
    <source>
        <dbReference type="Pfam" id="PF13614"/>
    </source>
</evidence>
<proteinExistence type="predicted"/>